<dbReference type="FunFam" id="3.40.50.1220:FF:000001">
    <property type="entry name" value="Electron transfer flavoprotein, alpha subunit"/>
    <property type="match status" value="1"/>
</dbReference>
<evidence type="ECO:0000259" key="6">
    <source>
        <dbReference type="SMART" id="SM00893"/>
    </source>
</evidence>
<evidence type="ECO:0000256" key="3">
    <source>
        <dbReference type="ARBA" id="ARBA00022827"/>
    </source>
</evidence>
<protein>
    <submittedName>
        <fullName evidence="7">Protein FixB</fullName>
    </submittedName>
</protein>
<evidence type="ECO:0000256" key="2">
    <source>
        <dbReference type="ARBA" id="ARBA00022630"/>
    </source>
</evidence>
<feature type="domain" description="Electron transfer flavoprotein alpha/beta-subunit N-terminal" evidence="6">
    <location>
        <begin position="5"/>
        <end position="191"/>
    </location>
</feature>
<dbReference type="EMBL" id="CAJVAS010000012">
    <property type="protein sequence ID" value="CAG7628945.1"/>
    <property type="molecule type" value="Genomic_DNA"/>
</dbReference>
<keyword evidence="8" id="KW-1185">Reference proteome</keyword>
<dbReference type="SMART" id="SM00893">
    <property type="entry name" value="ETF"/>
    <property type="match status" value="1"/>
</dbReference>
<feature type="compositionally biased region" description="Low complexity" evidence="5">
    <location>
        <begin position="240"/>
        <end position="249"/>
    </location>
</feature>
<keyword evidence="2" id="KW-0285">Flavoprotein</keyword>
<dbReference type="GO" id="GO:0050660">
    <property type="term" value="F:flavin adenine dinucleotide binding"/>
    <property type="evidence" value="ECO:0007669"/>
    <property type="project" value="InterPro"/>
</dbReference>
<feature type="compositionally biased region" description="Low complexity" evidence="5">
    <location>
        <begin position="183"/>
        <end position="204"/>
    </location>
</feature>
<dbReference type="PROSITE" id="PS00696">
    <property type="entry name" value="ETF_ALPHA"/>
    <property type="match status" value="1"/>
</dbReference>
<dbReference type="InterPro" id="IPR001308">
    <property type="entry name" value="ETF_a/FixB"/>
</dbReference>
<proteinExistence type="inferred from homology"/>
<dbReference type="InterPro" id="IPR014730">
    <property type="entry name" value="ETF_a/b_N"/>
</dbReference>
<evidence type="ECO:0000256" key="4">
    <source>
        <dbReference type="ARBA" id="ARBA00022982"/>
    </source>
</evidence>
<gene>
    <name evidence="7" type="primary">fixB</name>
    <name evidence="7" type="ORF">PAESOLCIP111_03055</name>
</gene>
<feature type="region of interest" description="Disordered" evidence="5">
    <location>
        <begin position="164"/>
        <end position="269"/>
    </location>
</feature>
<dbReference type="Pfam" id="PF01012">
    <property type="entry name" value="ETF"/>
    <property type="match status" value="1"/>
</dbReference>
<dbReference type="GO" id="GO:0009055">
    <property type="term" value="F:electron transfer activity"/>
    <property type="evidence" value="ECO:0007669"/>
    <property type="project" value="InterPro"/>
</dbReference>
<reference evidence="7" key="1">
    <citation type="submission" date="2021-06" db="EMBL/GenBank/DDBJ databases">
        <authorList>
            <person name="Criscuolo A."/>
        </authorList>
    </citation>
    <scope>NUCLEOTIDE SEQUENCE</scope>
    <source>
        <strain evidence="7">CIP111600</strain>
    </source>
</reference>
<dbReference type="PANTHER" id="PTHR43153">
    <property type="entry name" value="ELECTRON TRANSFER FLAVOPROTEIN ALPHA"/>
    <property type="match status" value="1"/>
</dbReference>
<dbReference type="GO" id="GO:0033539">
    <property type="term" value="P:fatty acid beta-oxidation using acyl-CoA dehydrogenase"/>
    <property type="evidence" value="ECO:0007669"/>
    <property type="project" value="TreeGrafter"/>
</dbReference>
<accession>A0A916K1U7</accession>
<dbReference type="Proteomes" id="UP000693672">
    <property type="component" value="Unassembled WGS sequence"/>
</dbReference>
<dbReference type="CDD" id="cd01715">
    <property type="entry name" value="ETF_alpha"/>
    <property type="match status" value="1"/>
</dbReference>
<keyword evidence="4" id="KW-0813">Transport</keyword>
<evidence type="ECO:0000256" key="5">
    <source>
        <dbReference type="SAM" id="MobiDB-lite"/>
    </source>
</evidence>
<evidence type="ECO:0000256" key="1">
    <source>
        <dbReference type="ARBA" id="ARBA00005817"/>
    </source>
</evidence>
<dbReference type="AlphaFoldDB" id="A0A916K1U7"/>
<comment type="caution">
    <text evidence="7">The sequence shown here is derived from an EMBL/GenBank/DDBJ whole genome shotgun (WGS) entry which is preliminary data.</text>
</comment>
<evidence type="ECO:0000313" key="7">
    <source>
        <dbReference type="EMBL" id="CAG7628945.1"/>
    </source>
</evidence>
<name>A0A916K1U7_9BACL</name>
<dbReference type="Pfam" id="PF00766">
    <property type="entry name" value="ETF_alpha"/>
    <property type="match status" value="1"/>
</dbReference>
<comment type="similarity">
    <text evidence="1">Belongs to the ETF alpha-subunit/FixB family.</text>
</comment>
<dbReference type="RefSeq" id="WP_218092820.1">
    <property type="nucleotide sequence ID" value="NZ_CAJVAS010000012.1"/>
</dbReference>
<dbReference type="PANTHER" id="PTHR43153:SF1">
    <property type="entry name" value="ELECTRON TRANSFER FLAVOPROTEIN SUBUNIT ALPHA, MITOCHONDRIAL"/>
    <property type="match status" value="1"/>
</dbReference>
<dbReference type="InterPro" id="IPR018206">
    <property type="entry name" value="ETF_asu_C_CS"/>
</dbReference>
<sequence length="422" mass="43346">MSRTIVVIAEQRGGQLRQVTLEALRAAHLLRREGDAVSFVAFGSNLSELGSTLALYECDRIYLIDHAELEQYNPEACCHALTPLLRELSPCAVVLGHTAIGRDLAPMIAARLQAGQISDVIAIDRADAAAPPRFIRPIYAGKAFETVEAASDGPLVVTLRPNNVPPAMPRGTQAAGGAGMAGGVPRAGEDNAPAAGGDDAPQADSTDVLTAGGHDATAAVGDAAPSADRPTVLIPDGDDAPQAASSDASTTGEHDAALTNGGVAPPQIVSVPYPPPSSLRTVVKDVVRKTSGKVDLTEAKIVVSGGRGVKSAEGFRPLEELADILGAAVGASRGACDAGYCDYALQIGQTGKVVTPELYIACGISGAIQHLAGMSQSRIIIAINKDPDAPIFQVADYGIVGDLFEIVPLLTAEFRKALADGA</sequence>
<dbReference type="PIRSF" id="PIRSF000089">
    <property type="entry name" value="Electra_flavoP_a"/>
    <property type="match status" value="1"/>
</dbReference>
<evidence type="ECO:0000313" key="8">
    <source>
        <dbReference type="Proteomes" id="UP000693672"/>
    </source>
</evidence>
<keyword evidence="4" id="KW-0249">Electron transport</keyword>
<dbReference type="InterPro" id="IPR014731">
    <property type="entry name" value="ETF_asu_C"/>
</dbReference>
<dbReference type="InterPro" id="IPR033947">
    <property type="entry name" value="ETF_alpha_N"/>
</dbReference>
<organism evidence="7 8">
    <name type="scientific">Paenibacillus solanacearum</name>
    <dbReference type="NCBI Taxonomy" id="2048548"/>
    <lineage>
        <taxon>Bacteria</taxon>
        <taxon>Bacillati</taxon>
        <taxon>Bacillota</taxon>
        <taxon>Bacilli</taxon>
        <taxon>Bacillales</taxon>
        <taxon>Paenibacillaceae</taxon>
        <taxon>Paenibacillus</taxon>
    </lineage>
</organism>
<keyword evidence="3" id="KW-0274">FAD</keyword>